<dbReference type="InterPro" id="IPR036388">
    <property type="entry name" value="WH-like_DNA-bd_sf"/>
</dbReference>
<proteinExistence type="predicted"/>
<dbReference type="GO" id="GO:0003700">
    <property type="term" value="F:DNA-binding transcription factor activity"/>
    <property type="evidence" value="ECO:0007669"/>
    <property type="project" value="InterPro"/>
</dbReference>
<dbReference type="GO" id="GO:0003677">
    <property type="term" value="F:DNA binding"/>
    <property type="evidence" value="ECO:0007669"/>
    <property type="project" value="UniProtKB-KW"/>
</dbReference>
<dbReference type="RefSeq" id="WP_149676808.1">
    <property type="nucleotide sequence ID" value="NZ_VTUZ01000092.1"/>
</dbReference>
<dbReference type="Pfam" id="PF00392">
    <property type="entry name" value="GntR"/>
    <property type="match status" value="1"/>
</dbReference>
<dbReference type="SMART" id="SM00345">
    <property type="entry name" value="HTH_GNTR"/>
    <property type="match status" value="1"/>
</dbReference>
<keyword evidence="4" id="KW-0804">Transcription</keyword>
<dbReference type="EMBL" id="VTUZ01000092">
    <property type="protein sequence ID" value="KAA0997364.1"/>
    <property type="molecule type" value="Genomic_DNA"/>
</dbReference>
<gene>
    <name evidence="6" type="ORF">FVF58_49795</name>
    <name evidence="7" type="ORF">FVF58_49805</name>
</gene>
<reference evidence="7 8" key="1">
    <citation type="submission" date="2019-08" db="EMBL/GenBank/DDBJ databases">
        <title>Paraburkholderia sp. DCY113.</title>
        <authorList>
            <person name="Kang J."/>
        </authorList>
    </citation>
    <scope>NUCLEOTIDE SEQUENCE [LARGE SCALE GENOMIC DNA]</scope>
    <source>
        <strain evidence="7 8">DCY113</strain>
    </source>
</reference>
<dbReference type="InterPro" id="IPR036390">
    <property type="entry name" value="WH_DNA-bd_sf"/>
</dbReference>
<sequence length="83" mass="8886">MNKSIFQLAPCAGPAYLALADAVELAILAGSVQAGDRLPPQRMLADFLGLHVNTVNRAFRETRKRGLTSGNRRHGTLVLASSL</sequence>
<keyword evidence="3" id="KW-0238">DNA-binding</keyword>
<evidence type="ECO:0000256" key="4">
    <source>
        <dbReference type="ARBA" id="ARBA00023163"/>
    </source>
</evidence>
<dbReference type="InterPro" id="IPR051446">
    <property type="entry name" value="HTH_trans_reg/aminotransferase"/>
</dbReference>
<evidence type="ECO:0000259" key="5">
    <source>
        <dbReference type="PROSITE" id="PS50949"/>
    </source>
</evidence>
<dbReference type="SUPFAM" id="SSF46785">
    <property type="entry name" value="Winged helix' DNA-binding domain"/>
    <property type="match status" value="1"/>
</dbReference>
<dbReference type="Gene3D" id="1.10.10.10">
    <property type="entry name" value="Winged helix-like DNA-binding domain superfamily/Winged helix DNA-binding domain"/>
    <property type="match status" value="1"/>
</dbReference>
<feature type="domain" description="HTH gntR-type" evidence="5">
    <location>
        <begin position="13"/>
        <end position="81"/>
    </location>
</feature>
<dbReference type="Proteomes" id="UP000325273">
    <property type="component" value="Unassembled WGS sequence"/>
</dbReference>
<evidence type="ECO:0000256" key="2">
    <source>
        <dbReference type="ARBA" id="ARBA00023015"/>
    </source>
</evidence>
<evidence type="ECO:0000256" key="3">
    <source>
        <dbReference type="ARBA" id="ARBA00023125"/>
    </source>
</evidence>
<dbReference type="EMBL" id="VTUZ01000092">
    <property type="protein sequence ID" value="KAA0997365.1"/>
    <property type="molecule type" value="Genomic_DNA"/>
</dbReference>
<accession>A0A5B0G401</accession>
<evidence type="ECO:0000313" key="7">
    <source>
        <dbReference type="EMBL" id="KAA0997365.1"/>
    </source>
</evidence>
<dbReference type="PROSITE" id="PS50949">
    <property type="entry name" value="HTH_GNTR"/>
    <property type="match status" value="1"/>
</dbReference>
<dbReference type="PANTHER" id="PTHR46577:SF1">
    <property type="entry name" value="HTH-TYPE TRANSCRIPTIONAL REGULATORY PROTEIN GABR"/>
    <property type="match status" value="1"/>
</dbReference>
<name>A0A5B0G401_9BURK</name>
<dbReference type="PANTHER" id="PTHR46577">
    <property type="entry name" value="HTH-TYPE TRANSCRIPTIONAL REGULATORY PROTEIN GABR"/>
    <property type="match status" value="1"/>
</dbReference>
<evidence type="ECO:0000256" key="1">
    <source>
        <dbReference type="ARBA" id="ARBA00022898"/>
    </source>
</evidence>
<evidence type="ECO:0000313" key="6">
    <source>
        <dbReference type="EMBL" id="KAA0997364.1"/>
    </source>
</evidence>
<evidence type="ECO:0000313" key="8">
    <source>
        <dbReference type="Proteomes" id="UP000325273"/>
    </source>
</evidence>
<organism evidence="7 8">
    <name type="scientific">Paraburkholderia panacisoli</name>
    <dbReference type="NCBI Taxonomy" id="2603818"/>
    <lineage>
        <taxon>Bacteria</taxon>
        <taxon>Pseudomonadati</taxon>
        <taxon>Pseudomonadota</taxon>
        <taxon>Betaproteobacteria</taxon>
        <taxon>Burkholderiales</taxon>
        <taxon>Burkholderiaceae</taxon>
        <taxon>Paraburkholderia</taxon>
    </lineage>
</organism>
<keyword evidence="1" id="KW-0663">Pyridoxal phosphate</keyword>
<dbReference type="InterPro" id="IPR000524">
    <property type="entry name" value="Tscrpt_reg_HTH_GntR"/>
</dbReference>
<keyword evidence="8" id="KW-1185">Reference proteome</keyword>
<protein>
    <submittedName>
        <fullName evidence="7">GntR family transcriptional regulator</fullName>
    </submittedName>
</protein>
<keyword evidence="2" id="KW-0805">Transcription regulation</keyword>
<dbReference type="AlphaFoldDB" id="A0A5B0G401"/>
<comment type="caution">
    <text evidence="7">The sequence shown here is derived from an EMBL/GenBank/DDBJ whole genome shotgun (WGS) entry which is preliminary data.</text>
</comment>